<proteinExistence type="predicted"/>
<organism evidence="2 3">
    <name type="scientific">Candidatus Daviesbacteria bacterium RIFCSPLOWO2_02_FULL_41_8</name>
    <dbReference type="NCBI Taxonomy" id="1797798"/>
    <lineage>
        <taxon>Bacteria</taxon>
        <taxon>Candidatus Daviesiibacteriota</taxon>
    </lineage>
</organism>
<comment type="caution">
    <text evidence="2">The sequence shown here is derived from an EMBL/GenBank/DDBJ whole genome shotgun (WGS) entry which is preliminary data.</text>
</comment>
<feature type="domain" description="HNH nuclease" evidence="1">
    <location>
        <begin position="95"/>
        <end position="144"/>
    </location>
</feature>
<dbReference type="GO" id="GO:0003676">
    <property type="term" value="F:nucleic acid binding"/>
    <property type="evidence" value="ECO:0007669"/>
    <property type="project" value="InterPro"/>
</dbReference>
<dbReference type="AlphaFoldDB" id="A0A1F5NMT8"/>
<evidence type="ECO:0000313" key="3">
    <source>
        <dbReference type="Proteomes" id="UP000176578"/>
    </source>
</evidence>
<gene>
    <name evidence="2" type="ORF">A3J19_02765</name>
</gene>
<dbReference type="CDD" id="cd00085">
    <property type="entry name" value="HNHc"/>
    <property type="match status" value="1"/>
</dbReference>
<dbReference type="Proteomes" id="UP000176578">
    <property type="component" value="Unassembled WGS sequence"/>
</dbReference>
<dbReference type="InterPro" id="IPR002711">
    <property type="entry name" value="HNH"/>
</dbReference>
<dbReference type="Pfam" id="PF01844">
    <property type="entry name" value="HNH"/>
    <property type="match status" value="1"/>
</dbReference>
<reference evidence="2 3" key="1">
    <citation type="journal article" date="2016" name="Nat. Commun.">
        <title>Thousands of microbial genomes shed light on interconnected biogeochemical processes in an aquifer system.</title>
        <authorList>
            <person name="Anantharaman K."/>
            <person name="Brown C.T."/>
            <person name="Hug L.A."/>
            <person name="Sharon I."/>
            <person name="Castelle C.J."/>
            <person name="Probst A.J."/>
            <person name="Thomas B.C."/>
            <person name="Singh A."/>
            <person name="Wilkins M.J."/>
            <person name="Karaoz U."/>
            <person name="Brodie E.L."/>
            <person name="Williams K.H."/>
            <person name="Hubbard S.S."/>
            <person name="Banfield J.F."/>
        </authorList>
    </citation>
    <scope>NUCLEOTIDE SEQUENCE [LARGE SCALE GENOMIC DNA]</scope>
</reference>
<name>A0A1F5NMT8_9BACT</name>
<dbReference type="GO" id="GO:0004519">
    <property type="term" value="F:endonuclease activity"/>
    <property type="evidence" value="ECO:0007669"/>
    <property type="project" value="InterPro"/>
</dbReference>
<protein>
    <recommendedName>
        <fullName evidence="1">HNH nuclease domain-containing protein</fullName>
    </recommendedName>
</protein>
<evidence type="ECO:0000313" key="2">
    <source>
        <dbReference type="EMBL" id="OGE78680.1"/>
    </source>
</evidence>
<dbReference type="EMBL" id="MFDZ01000009">
    <property type="protein sequence ID" value="OGE78680.1"/>
    <property type="molecule type" value="Genomic_DNA"/>
</dbReference>
<accession>A0A1F5NMT8</accession>
<dbReference type="GO" id="GO:0008270">
    <property type="term" value="F:zinc ion binding"/>
    <property type="evidence" value="ECO:0007669"/>
    <property type="project" value="InterPro"/>
</dbReference>
<sequence>MKGYTRTPNITCLICSKSIYRRPNELIKTKGHAFCSIICYGKFCRKESPCLMCGKPIMAKLNKKTCSRACANKHREGIRYKMERPHDKVVYQQGLKFRLLKQRGGKCERCNYPKTEILVVHHKDKDREHNDLDNLELICPNCHYEEHYLEKSWLNGYNLQH</sequence>
<dbReference type="SMART" id="SM00507">
    <property type="entry name" value="HNHc"/>
    <property type="match status" value="1"/>
</dbReference>
<dbReference type="InterPro" id="IPR003615">
    <property type="entry name" value="HNH_nuc"/>
</dbReference>
<evidence type="ECO:0000259" key="1">
    <source>
        <dbReference type="SMART" id="SM00507"/>
    </source>
</evidence>